<dbReference type="Proteomes" id="UP000077748">
    <property type="component" value="Chromosome"/>
</dbReference>
<dbReference type="Gene3D" id="1.20.1250.20">
    <property type="entry name" value="MFS general substrate transporter like domains"/>
    <property type="match status" value="2"/>
</dbReference>
<dbReference type="InterPro" id="IPR011701">
    <property type="entry name" value="MFS"/>
</dbReference>
<dbReference type="Pfam" id="PF07690">
    <property type="entry name" value="MFS_1"/>
    <property type="match status" value="1"/>
</dbReference>
<keyword evidence="2" id="KW-0813">Transport</keyword>
<proteinExistence type="predicted"/>
<dbReference type="PANTHER" id="PTHR43045">
    <property type="entry name" value="SHIKIMATE TRANSPORTER"/>
    <property type="match status" value="1"/>
</dbReference>
<keyword evidence="4 7" id="KW-0812">Transmembrane</keyword>
<dbReference type="AlphaFoldDB" id="A0A1A9KBV1"/>
<evidence type="ECO:0000256" key="1">
    <source>
        <dbReference type="ARBA" id="ARBA00004651"/>
    </source>
</evidence>
<evidence type="ECO:0000256" key="6">
    <source>
        <dbReference type="ARBA" id="ARBA00023136"/>
    </source>
</evidence>
<feature type="transmembrane region" description="Helical" evidence="7">
    <location>
        <begin position="303"/>
        <end position="322"/>
    </location>
</feature>
<feature type="domain" description="Major facilitator superfamily (MFS) profile" evidence="8">
    <location>
        <begin position="16"/>
        <end position="420"/>
    </location>
</feature>
<feature type="transmembrane region" description="Helical" evidence="7">
    <location>
        <begin position="89"/>
        <end position="107"/>
    </location>
</feature>
<feature type="transmembrane region" description="Helical" evidence="7">
    <location>
        <begin position="239"/>
        <end position="261"/>
    </location>
</feature>
<protein>
    <submittedName>
        <fullName evidence="9">MFS transporter</fullName>
    </submittedName>
</protein>
<dbReference type="InterPro" id="IPR005829">
    <property type="entry name" value="Sugar_transporter_CS"/>
</dbReference>
<dbReference type="InterPro" id="IPR020846">
    <property type="entry name" value="MFS_dom"/>
</dbReference>
<dbReference type="GO" id="GO:0005886">
    <property type="term" value="C:plasma membrane"/>
    <property type="evidence" value="ECO:0007669"/>
    <property type="project" value="UniProtKB-SubCell"/>
</dbReference>
<keyword evidence="6 7" id="KW-0472">Membrane</keyword>
<feature type="transmembrane region" description="Helical" evidence="7">
    <location>
        <begin position="369"/>
        <end position="390"/>
    </location>
</feature>
<keyword evidence="3" id="KW-1003">Cell membrane</keyword>
<evidence type="ECO:0000313" key="10">
    <source>
        <dbReference type="Proteomes" id="UP000077748"/>
    </source>
</evidence>
<dbReference type="RefSeq" id="WP_064582995.1">
    <property type="nucleotide sequence ID" value="NZ_CP015878.1"/>
</dbReference>
<sequence>MIDHTPTPGSRSAFKTFCVSGMGTALEFYDFVIYGYAAALVFPKLFFPGMDRLTAVLVAFAAFGAGFFARPLGGVVFGHLGDRYGRQKALVATLLLMGMSTLLIGFLPDYASLGIAAPILLVGLRLVQGFAAGGEWGGAALFGIEVAPRGRRGLWGSFTSMGIGIGGIFGSAVFALVSLAFDDELGGIAWRIPFWLGGVLVLVGLYARLQNPAPAQPAKAQPKARLPLLEALRQHPRELLLCTGIAFGYITVAYISTFFLAYATDIGYSSSQALLFDFALSIAIVVSAPFFGHLSDRYGRRTVMIFGAAIMALGLFAFFPLLGTHHLALALLAYLAVGFFMGATQGPIPAFLAEQFPRRMRYSGISASYQLGAALGGGTASSAATAILIASGHQPVYVALYGAAAMALVAVCSFVMRETAYLEMEEVDSGVASTGEGVRSLS</sequence>
<feature type="transmembrane region" description="Helical" evidence="7">
    <location>
        <begin position="154"/>
        <end position="180"/>
    </location>
</feature>
<organism evidence="9 10">
    <name type="scientific">Pseudomonas citronellolis</name>
    <dbReference type="NCBI Taxonomy" id="53408"/>
    <lineage>
        <taxon>Bacteria</taxon>
        <taxon>Pseudomonadati</taxon>
        <taxon>Pseudomonadota</taxon>
        <taxon>Gammaproteobacteria</taxon>
        <taxon>Pseudomonadales</taxon>
        <taxon>Pseudomonadaceae</taxon>
        <taxon>Pseudomonas</taxon>
    </lineage>
</organism>
<feature type="transmembrane region" description="Helical" evidence="7">
    <location>
        <begin position="53"/>
        <end position="77"/>
    </location>
</feature>
<evidence type="ECO:0000256" key="3">
    <source>
        <dbReference type="ARBA" id="ARBA00022475"/>
    </source>
</evidence>
<dbReference type="EMBL" id="CP015878">
    <property type="protein sequence ID" value="ANI15025.1"/>
    <property type="molecule type" value="Genomic_DNA"/>
</dbReference>
<feature type="transmembrane region" description="Helical" evidence="7">
    <location>
        <begin position="328"/>
        <end position="348"/>
    </location>
</feature>
<reference evidence="9 10" key="1">
    <citation type="submission" date="2016-05" db="EMBL/GenBank/DDBJ databases">
        <title>Genome Sequence of Pseudomonas citronellolis Strain SJTE-3, an Estrogens and Persistent Organic Pollutants degradation strain.</title>
        <authorList>
            <person name="Liang R."/>
        </authorList>
    </citation>
    <scope>NUCLEOTIDE SEQUENCE [LARGE SCALE GENOMIC DNA]</scope>
    <source>
        <strain evidence="9 10">SJTE-3</strain>
    </source>
</reference>
<keyword evidence="5 7" id="KW-1133">Transmembrane helix</keyword>
<feature type="transmembrane region" description="Helical" evidence="7">
    <location>
        <begin position="28"/>
        <end position="47"/>
    </location>
</feature>
<accession>A0A1A9KBV1</accession>
<evidence type="ECO:0000313" key="9">
    <source>
        <dbReference type="EMBL" id="ANI15025.1"/>
    </source>
</evidence>
<evidence type="ECO:0000256" key="5">
    <source>
        <dbReference type="ARBA" id="ARBA00022989"/>
    </source>
</evidence>
<evidence type="ECO:0000256" key="2">
    <source>
        <dbReference type="ARBA" id="ARBA00022448"/>
    </source>
</evidence>
<name>A0A1A9KBV1_9PSED</name>
<dbReference type="SUPFAM" id="SSF103473">
    <property type="entry name" value="MFS general substrate transporter"/>
    <property type="match status" value="1"/>
</dbReference>
<gene>
    <name evidence="9" type="ORF">A9C11_13975</name>
</gene>
<feature type="transmembrane region" description="Helical" evidence="7">
    <location>
        <begin position="192"/>
        <end position="209"/>
    </location>
</feature>
<evidence type="ECO:0000259" key="8">
    <source>
        <dbReference type="PROSITE" id="PS50850"/>
    </source>
</evidence>
<dbReference type="PANTHER" id="PTHR43045:SF1">
    <property type="entry name" value="SHIKIMATE TRANSPORTER"/>
    <property type="match status" value="1"/>
</dbReference>
<dbReference type="GO" id="GO:0022857">
    <property type="term" value="F:transmembrane transporter activity"/>
    <property type="evidence" value="ECO:0007669"/>
    <property type="project" value="InterPro"/>
</dbReference>
<dbReference type="InterPro" id="IPR036259">
    <property type="entry name" value="MFS_trans_sf"/>
</dbReference>
<evidence type="ECO:0000256" key="4">
    <source>
        <dbReference type="ARBA" id="ARBA00022692"/>
    </source>
</evidence>
<comment type="subcellular location">
    <subcellularLocation>
        <location evidence="1">Cell membrane</location>
        <topology evidence="1">Multi-pass membrane protein</topology>
    </subcellularLocation>
</comment>
<dbReference type="PROSITE" id="PS00217">
    <property type="entry name" value="SUGAR_TRANSPORT_2"/>
    <property type="match status" value="1"/>
</dbReference>
<feature type="transmembrane region" description="Helical" evidence="7">
    <location>
        <begin position="273"/>
        <end position="291"/>
    </location>
</feature>
<evidence type="ECO:0000256" key="7">
    <source>
        <dbReference type="SAM" id="Phobius"/>
    </source>
</evidence>
<feature type="transmembrane region" description="Helical" evidence="7">
    <location>
        <begin position="396"/>
        <end position="416"/>
    </location>
</feature>
<dbReference type="PROSITE" id="PS50850">
    <property type="entry name" value="MFS"/>
    <property type="match status" value="1"/>
</dbReference>